<feature type="domain" description="Rhodopsin" evidence="7">
    <location>
        <begin position="38"/>
        <end position="278"/>
    </location>
</feature>
<gene>
    <name evidence="8" type="ORF">PDIGIT_LOCUS9891</name>
</gene>
<keyword evidence="3 6" id="KW-1133">Transmembrane helix</keyword>
<feature type="transmembrane region" description="Helical" evidence="6">
    <location>
        <begin position="182"/>
        <end position="202"/>
    </location>
</feature>
<reference evidence="8" key="1">
    <citation type="submission" date="2023-01" db="EMBL/GenBank/DDBJ databases">
        <authorList>
            <person name="Van Ghelder C."/>
            <person name="Rancurel C."/>
        </authorList>
    </citation>
    <scope>NUCLEOTIDE SEQUENCE</scope>
    <source>
        <strain evidence="8">CNCM I-4278</strain>
    </source>
</reference>
<protein>
    <recommendedName>
        <fullName evidence="7">Rhodopsin domain-containing protein</fullName>
    </recommendedName>
</protein>
<evidence type="ECO:0000259" key="7">
    <source>
        <dbReference type="Pfam" id="PF20684"/>
    </source>
</evidence>
<dbReference type="GO" id="GO:0016020">
    <property type="term" value="C:membrane"/>
    <property type="evidence" value="ECO:0007669"/>
    <property type="project" value="UniProtKB-SubCell"/>
</dbReference>
<dbReference type="OrthoDB" id="5283415at2759"/>
<dbReference type="PANTHER" id="PTHR33048:SF55">
    <property type="entry name" value="INTEGRAL MEMBRANE PROTEIN"/>
    <property type="match status" value="1"/>
</dbReference>
<name>A0A9W4XQ85_9PLEO</name>
<sequence>MSNSHISNALGSPTPPRQAAALFITLFFPILALLTFFARMWSRLRITQCWALDDWLMVPPAICSIIMTPFFYLYMKLGYFGWRQEDVPVDYDPSPGLFYFYIAQIFYNPILAFVKCSVLVFILHIGRRRKGVPLMVYSVIALTALQAISVFFGVLLQCLPISANWDSALRPTAKCIDPSFHVTISSFTVLTDLMVLALPFYVFLGLQVGRGTKIAVLCCFASGAVVTAVSIARIDSLVRLFYFPSGDPFYDIKITYSIVEPNLAIATACAPALRPLLKHYLPRVFGSLKSSGAYGNSSMHTRNKSSHANSAFPLEPYARKEFKRDGHQELASIASSQEDINSKV</sequence>
<feature type="transmembrane region" description="Helical" evidence="6">
    <location>
        <begin position="98"/>
        <end position="122"/>
    </location>
</feature>
<dbReference type="InterPro" id="IPR052337">
    <property type="entry name" value="SAT4-like"/>
</dbReference>
<comment type="similarity">
    <text evidence="5">Belongs to the SAT4 family.</text>
</comment>
<evidence type="ECO:0000256" key="6">
    <source>
        <dbReference type="SAM" id="Phobius"/>
    </source>
</evidence>
<dbReference type="Pfam" id="PF20684">
    <property type="entry name" value="Fung_rhodopsin"/>
    <property type="match status" value="1"/>
</dbReference>
<keyword evidence="9" id="KW-1185">Reference proteome</keyword>
<proteinExistence type="inferred from homology"/>
<evidence type="ECO:0000256" key="3">
    <source>
        <dbReference type="ARBA" id="ARBA00022989"/>
    </source>
</evidence>
<dbReference type="InterPro" id="IPR049326">
    <property type="entry name" value="Rhodopsin_dom_fungi"/>
</dbReference>
<comment type="caution">
    <text evidence="8">The sequence shown here is derived from an EMBL/GenBank/DDBJ whole genome shotgun (WGS) entry which is preliminary data.</text>
</comment>
<feature type="transmembrane region" description="Helical" evidence="6">
    <location>
        <begin position="20"/>
        <end position="42"/>
    </location>
</feature>
<organism evidence="8 9">
    <name type="scientific">Periconia digitata</name>
    <dbReference type="NCBI Taxonomy" id="1303443"/>
    <lineage>
        <taxon>Eukaryota</taxon>
        <taxon>Fungi</taxon>
        <taxon>Dikarya</taxon>
        <taxon>Ascomycota</taxon>
        <taxon>Pezizomycotina</taxon>
        <taxon>Dothideomycetes</taxon>
        <taxon>Pleosporomycetidae</taxon>
        <taxon>Pleosporales</taxon>
        <taxon>Massarineae</taxon>
        <taxon>Periconiaceae</taxon>
        <taxon>Periconia</taxon>
    </lineage>
</organism>
<dbReference type="PANTHER" id="PTHR33048">
    <property type="entry name" value="PTH11-LIKE INTEGRAL MEMBRANE PROTEIN (AFU_ORTHOLOGUE AFUA_5G11245)"/>
    <property type="match status" value="1"/>
</dbReference>
<feature type="transmembrane region" description="Helical" evidence="6">
    <location>
        <begin position="134"/>
        <end position="162"/>
    </location>
</feature>
<accession>A0A9W4XQ85</accession>
<evidence type="ECO:0000256" key="2">
    <source>
        <dbReference type="ARBA" id="ARBA00022692"/>
    </source>
</evidence>
<keyword evidence="4 6" id="KW-0472">Membrane</keyword>
<evidence type="ECO:0000256" key="4">
    <source>
        <dbReference type="ARBA" id="ARBA00023136"/>
    </source>
</evidence>
<evidence type="ECO:0000256" key="5">
    <source>
        <dbReference type="ARBA" id="ARBA00038359"/>
    </source>
</evidence>
<dbReference type="Proteomes" id="UP001152607">
    <property type="component" value="Unassembled WGS sequence"/>
</dbReference>
<comment type="subcellular location">
    <subcellularLocation>
        <location evidence="1">Membrane</location>
        <topology evidence="1">Multi-pass membrane protein</topology>
    </subcellularLocation>
</comment>
<dbReference type="AlphaFoldDB" id="A0A9W4XQ85"/>
<evidence type="ECO:0000313" key="8">
    <source>
        <dbReference type="EMBL" id="CAI6336785.1"/>
    </source>
</evidence>
<dbReference type="EMBL" id="CAOQHR010000007">
    <property type="protein sequence ID" value="CAI6336785.1"/>
    <property type="molecule type" value="Genomic_DNA"/>
</dbReference>
<feature type="transmembrane region" description="Helical" evidence="6">
    <location>
        <begin position="214"/>
        <end position="234"/>
    </location>
</feature>
<keyword evidence="2 6" id="KW-0812">Transmembrane</keyword>
<evidence type="ECO:0000313" key="9">
    <source>
        <dbReference type="Proteomes" id="UP001152607"/>
    </source>
</evidence>
<feature type="transmembrane region" description="Helical" evidence="6">
    <location>
        <begin position="54"/>
        <end position="75"/>
    </location>
</feature>
<evidence type="ECO:0000256" key="1">
    <source>
        <dbReference type="ARBA" id="ARBA00004141"/>
    </source>
</evidence>